<dbReference type="EMBL" id="JACJID010000003">
    <property type="protein sequence ID" value="MBA8927522.1"/>
    <property type="molecule type" value="Genomic_DNA"/>
</dbReference>
<name>A0ABR6BKU8_9PSEU</name>
<dbReference type="SUPFAM" id="SSF48452">
    <property type="entry name" value="TPR-like"/>
    <property type="match status" value="1"/>
</dbReference>
<protein>
    <submittedName>
        <fullName evidence="1">Tetratricopeptide (TPR) repeat protein</fullName>
    </submittedName>
</protein>
<dbReference type="RefSeq" id="WP_318296522.1">
    <property type="nucleotide sequence ID" value="NZ_BAAABQ010000056.1"/>
</dbReference>
<dbReference type="Proteomes" id="UP000517916">
    <property type="component" value="Unassembled WGS sequence"/>
</dbReference>
<evidence type="ECO:0000313" key="1">
    <source>
        <dbReference type="EMBL" id="MBA8927522.1"/>
    </source>
</evidence>
<proteinExistence type="predicted"/>
<dbReference type="InterPro" id="IPR011990">
    <property type="entry name" value="TPR-like_helical_dom_sf"/>
</dbReference>
<gene>
    <name evidence="1" type="ORF">BC739_004728</name>
</gene>
<organism evidence="1 2">
    <name type="scientific">Kutzneria viridogrisea</name>
    <dbReference type="NCBI Taxonomy" id="47990"/>
    <lineage>
        <taxon>Bacteria</taxon>
        <taxon>Bacillati</taxon>
        <taxon>Actinomycetota</taxon>
        <taxon>Actinomycetes</taxon>
        <taxon>Pseudonocardiales</taxon>
        <taxon>Pseudonocardiaceae</taxon>
        <taxon>Kutzneria</taxon>
    </lineage>
</organism>
<comment type="caution">
    <text evidence="1">The sequence shown here is derived from an EMBL/GenBank/DDBJ whole genome shotgun (WGS) entry which is preliminary data.</text>
</comment>
<reference evidence="1 2" key="1">
    <citation type="submission" date="2020-08" db="EMBL/GenBank/DDBJ databases">
        <title>Genomic Encyclopedia of Archaeal and Bacterial Type Strains, Phase II (KMG-II): from individual species to whole genera.</title>
        <authorList>
            <person name="Goeker M."/>
        </authorList>
    </citation>
    <scope>NUCLEOTIDE SEQUENCE [LARGE SCALE GENOMIC DNA]</scope>
    <source>
        <strain evidence="1 2">DSM 43850</strain>
    </source>
</reference>
<accession>A0ABR6BKU8</accession>
<keyword evidence="2" id="KW-1185">Reference proteome</keyword>
<sequence length="375" mass="40235">MLEQRIRERRQTFEEFVEFAETFAREHREPGTLSVRHLQRLTAGRRPDGSPLGSVRPATARLLERIFSTSIGELLSAPGGNGVADESAEELRRMLGASERVDAGVIALLNEQLDAVRRLDRQLGAIVAHDEVKSKAEQVARLLAHSLLPGVRSKLAGLLSELHTLAGWQALDIGSATESWQHYERAKAAAVESGAVPFEAHSAAEQAFVLLEIGKSSEAVEILADARARADRSAPRLLRAWIAAAHGEALAVAKQRGASLRAFDDAAALLPADTTGDGGPYVALDPTHLARWRGHALARFGDAEAVSMLSGALERLDPSFARAEAALRVDLATALLAMGEQDAARQHAVVAGQLAAGIGSARQDRRLRTLARQLV</sequence>
<evidence type="ECO:0000313" key="2">
    <source>
        <dbReference type="Proteomes" id="UP000517916"/>
    </source>
</evidence>